<name>A0A7R8CH44_LEPSM</name>
<dbReference type="Gene3D" id="3.40.710.10">
    <property type="entry name" value="DD-peptidase/beta-lactamase superfamily"/>
    <property type="match status" value="2"/>
</dbReference>
<dbReference type="InterPro" id="IPR012338">
    <property type="entry name" value="Beta-lactam/transpept-like"/>
</dbReference>
<dbReference type="EMBL" id="HG994591">
    <property type="protein sequence ID" value="CAF2820874.1"/>
    <property type="molecule type" value="Genomic_DNA"/>
</dbReference>
<dbReference type="PANTHER" id="PTHR12544">
    <property type="entry name" value="GLUTAMINASE"/>
    <property type="match status" value="1"/>
</dbReference>
<dbReference type="EC" id="3.5.1.2" evidence="3"/>
<evidence type="ECO:0000256" key="1">
    <source>
        <dbReference type="ARBA" id="ARBA00011076"/>
    </source>
</evidence>
<dbReference type="AlphaFoldDB" id="A0A7R8CH44"/>
<evidence type="ECO:0000256" key="4">
    <source>
        <dbReference type="ARBA" id="ARBA00022801"/>
    </source>
</evidence>
<proteinExistence type="inferred from homology"/>
<reference evidence="6" key="1">
    <citation type="submission" date="2021-02" db="EMBL/GenBank/DDBJ databases">
        <authorList>
            <person name="Bekaert M."/>
        </authorList>
    </citation>
    <scope>NUCLEOTIDE SEQUENCE</scope>
    <source>
        <strain evidence="6">IoA-00</strain>
    </source>
</reference>
<dbReference type="PANTHER" id="PTHR12544:SF29">
    <property type="entry name" value="GLUTAMINASE"/>
    <property type="match status" value="1"/>
</dbReference>
<dbReference type="InterPro" id="IPR015868">
    <property type="entry name" value="Glutaminase"/>
</dbReference>
<dbReference type="SUPFAM" id="SSF48403">
    <property type="entry name" value="Ankyrin repeat"/>
    <property type="match status" value="1"/>
</dbReference>
<evidence type="ECO:0000256" key="2">
    <source>
        <dbReference type="ARBA" id="ARBA00011881"/>
    </source>
</evidence>
<dbReference type="InterPro" id="IPR002110">
    <property type="entry name" value="Ankyrin_rpt"/>
</dbReference>
<dbReference type="GO" id="GO:0006543">
    <property type="term" value="P:L-glutamine catabolic process"/>
    <property type="evidence" value="ECO:0007669"/>
    <property type="project" value="TreeGrafter"/>
</dbReference>
<sequence>MHIKVKVFSWKQETSNSAIENEEETNIDSQAKSYGDIFINSPSSNFEHIYTSRTSCEGSNLIQSSKEGIFDNGHKIRMASGKNSSKGSCCSTPISSVSRAEIAYPSPNFIRPAIYSVEQESCDENSKLTIKLHYNPVMDEWVSLTENESLIPEEVINYQESIMLFDMHKIEINNGTEEIVNSLMKELDHIKRSNEECGTSIEGLQLDKETFIRVIKNNLTLIIRAFKKPTGYTGIWKVASYIPQLARYDANYWGISICTVDGQRLSVGDTNIPFTLQSCSKPFTYAVCLNELGSEVVHQYVGQEPSGKMFNELSLDKNNKPHNPLLNSGAIMSSAILLNLIHPEMKMSEKFDYKKKCFPKGFELQNCLDFYFQTCSMEVTCETVAVMAASLANGGKCPTTEEDTLNPDSVRDVLSLMHTTTGDLTALKRCYFNDINMSLSNYDNRTALHLSAAEGHLECTEFLVVEKCNLDPLTKDRWGYTPLSEAKRFEHEMVYRYLSSTISFYIQDYCIGNPKRGLKVPSDSMCHLPFFGGEDIKDML</sequence>
<keyword evidence="7" id="KW-1185">Reference proteome</keyword>
<organism evidence="6 7">
    <name type="scientific">Lepeophtheirus salmonis</name>
    <name type="common">Salmon louse</name>
    <name type="synonym">Caligus salmonis</name>
    <dbReference type="NCBI Taxonomy" id="72036"/>
    <lineage>
        <taxon>Eukaryota</taxon>
        <taxon>Metazoa</taxon>
        <taxon>Ecdysozoa</taxon>
        <taxon>Arthropoda</taxon>
        <taxon>Crustacea</taxon>
        <taxon>Multicrustacea</taxon>
        <taxon>Hexanauplia</taxon>
        <taxon>Copepoda</taxon>
        <taxon>Siphonostomatoida</taxon>
        <taxon>Caligidae</taxon>
        <taxon>Lepeophtheirus</taxon>
    </lineage>
</organism>
<comment type="catalytic activity">
    <reaction evidence="5">
        <text>L-glutamine + H2O = L-glutamate + NH4(+)</text>
        <dbReference type="Rhea" id="RHEA:15889"/>
        <dbReference type="ChEBI" id="CHEBI:15377"/>
        <dbReference type="ChEBI" id="CHEBI:28938"/>
        <dbReference type="ChEBI" id="CHEBI:29985"/>
        <dbReference type="ChEBI" id="CHEBI:58359"/>
        <dbReference type="EC" id="3.5.1.2"/>
    </reaction>
</comment>
<evidence type="ECO:0000313" key="7">
    <source>
        <dbReference type="Proteomes" id="UP000675881"/>
    </source>
</evidence>
<dbReference type="GO" id="GO:0004359">
    <property type="term" value="F:glutaminase activity"/>
    <property type="evidence" value="ECO:0007669"/>
    <property type="project" value="UniProtKB-EC"/>
</dbReference>
<evidence type="ECO:0000313" key="6">
    <source>
        <dbReference type="EMBL" id="CAF2820874.1"/>
    </source>
</evidence>
<dbReference type="GO" id="GO:0006537">
    <property type="term" value="P:glutamate biosynthetic process"/>
    <property type="evidence" value="ECO:0007669"/>
    <property type="project" value="TreeGrafter"/>
</dbReference>
<keyword evidence="4 6" id="KW-0378">Hydrolase</keyword>
<dbReference type="Gene3D" id="1.25.40.20">
    <property type="entry name" value="Ankyrin repeat-containing domain"/>
    <property type="match status" value="1"/>
</dbReference>
<gene>
    <name evidence="6" type="ORF">LSAA_3767</name>
</gene>
<evidence type="ECO:0000256" key="3">
    <source>
        <dbReference type="ARBA" id="ARBA00012918"/>
    </source>
</evidence>
<protein>
    <recommendedName>
        <fullName evidence="3">glutaminase</fullName>
        <ecNumber evidence="3">3.5.1.2</ecNumber>
    </recommendedName>
</protein>
<comment type="subunit">
    <text evidence="2">Homotetramer.</text>
</comment>
<evidence type="ECO:0000256" key="5">
    <source>
        <dbReference type="ARBA" id="ARBA00049534"/>
    </source>
</evidence>
<dbReference type="OrthoDB" id="9995210at2759"/>
<dbReference type="Pfam" id="PF04960">
    <property type="entry name" value="Glutaminase"/>
    <property type="match status" value="2"/>
</dbReference>
<dbReference type="Proteomes" id="UP000675881">
    <property type="component" value="Chromosome 12"/>
</dbReference>
<dbReference type="SUPFAM" id="SSF56601">
    <property type="entry name" value="beta-lactamase/transpeptidase-like"/>
    <property type="match status" value="1"/>
</dbReference>
<dbReference type="InterPro" id="IPR036770">
    <property type="entry name" value="Ankyrin_rpt-contain_sf"/>
</dbReference>
<dbReference type="PROSITE" id="PS50088">
    <property type="entry name" value="ANK_REPEAT"/>
    <property type="match status" value="1"/>
</dbReference>
<comment type="similarity">
    <text evidence="1">Belongs to the glutaminase family.</text>
</comment>
<dbReference type="Pfam" id="PF12796">
    <property type="entry name" value="Ank_2"/>
    <property type="match status" value="1"/>
</dbReference>
<accession>A0A7R8CH44</accession>